<sequence length="226" mass="25746">MFHDLLNLFYPQICNCCDKPLLKHEAVICTLCLHQLPLTGYHNDNENATKKVFDARLSLENATSLLYFGKKGLVQYLIHNLKYRKQEEVSAFLGRWLSEELAYCSNFREVDCVVPVPLHRKKLKTRGFNQVAGFGKELASSLNATYIDDVLVKKSSSLTQTLKKRVGRWGMLEETFMLKNRQKLENRHILLVDDLVTTGATLEACGNKLLTIKNTKLSIATMAITH</sequence>
<dbReference type="OrthoDB" id="9779910at2"/>
<dbReference type="PANTHER" id="PTHR47505">
    <property type="entry name" value="DNA UTILIZATION PROTEIN YHGH"/>
    <property type="match status" value="1"/>
</dbReference>
<dbReference type="RefSeq" id="WP_072878505.1">
    <property type="nucleotide sequence ID" value="NZ_FQVT01000004.1"/>
</dbReference>
<accession>A0A1M5G831</accession>
<dbReference type="EMBL" id="FQVT01000004">
    <property type="protein sequence ID" value="SHF99876.1"/>
    <property type="molecule type" value="Genomic_DNA"/>
</dbReference>
<dbReference type="STRING" id="1073325.SAMN05444483_10441"/>
<feature type="domain" description="Phosphoribosyltransferase" evidence="2">
    <location>
        <begin position="134"/>
        <end position="220"/>
    </location>
</feature>
<evidence type="ECO:0000313" key="4">
    <source>
        <dbReference type="Proteomes" id="UP000183945"/>
    </source>
</evidence>
<evidence type="ECO:0000259" key="2">
    <source>
        <dbReference type="Pfam" id="PF00156"/>
    </source>
</evidence>
<gene>
    <name evidence="3" type="ORF">SAMN05444483_10441</name>
</gene>
<organism evidence="3 4">
    <name type="scientific">Salegentibacter echinorum</name>
    <dbReference type="NCBI Taxonomy" id="1073325"/>
    <lineage>
        <taxon>Bacteria</taxon>
        <taxon>Pseudomonadati</taxon>
        <taxon>Bacteroidota</taxon>
        <taxon>Flavobacteriia</taxon>
        <taxon>Flavobacteriales</taxon>
        <taxon>Flavobacteriaceae</taxon>
        <taxon>Salegentibacter</taxon>
    </lineage>
</organism>
<dbReference type="Pfam" id="PF00156">
    <property type="entry name" value="Pribosyltran"/>
    <property type="match status" value="1"/>
</dbReference>
<dbReference type="AlphaFoldDB" id="A0A1M5G831"/>
<dbReference type="InterPro" id="IPR029057">
    <property type="entry name" value="PRTase-like"/>
</dbReference>
<dbReference type="InterPro" id="IPR000836">
    <property type="entry name" value="PRTase_dom"/>
</dbReference>
<keyword evidence="4" id="KW-1185">Reference proteome</keyword>
<dbReference type="Proteomes" id="UP000183945">
    <property type="component" value="Unassembled WGS sequence"/>
</dbReference>
<evidence type="ECO:0000256" key="1">
    <source>
        <dbReference type="ARBA" id="ARBA00008007"/>
    </source>
</evidence>
<dbReference type="CDD" id="cd06223">
    <property type="entry name" value="PRTases_typeI"/>
    <property type="match status" value="1"/>
</dbReference>
<dbReference type="SUPFAM" id="SSF53271">
    <property type="entry name" value="PRTase-like"/>
    <property type="match status" value="1"/>
</dbReference>
<evidence type="ECO:0000313" key="3">
    <source>
        <dbReference type="EMBL" id="SHF99876.1"/>
    </source>
</evidence>
<comment type="similarity">
    <text evidence="1">Belongs to the ComF/GntX family.</text>
</comment>
<proteinExistence type="inferred from homology"/>
<dbReference type="PANTHER" id="PTHR47505:SF1">
    <property type="entry name" value="DNA UTILIZATION PROTEIN YHGH"/>
    <property type="match status" value="1"/>
</dbReference>
<name>A0A1M5G831_SALEC</name>
<dbReference type="Gene3D" id="3.40.50.2020">
    <property type="match status" value="1"/>
</dbReference>
<reference evidence="4" key="1">
    <citation type="submission" date="2016-11" db="EMBL/GenBank/DDBJ databases">
        <authorList>
            <person name="Varghese N."/>
            <person name="Submissions S."/>
        </authorList>
    </citation>
    <scope>NUCLEOTIDE SEQUENCE [LARGE SCALE GENOMIC DNA]</scope>
    <source>
        <strain evidence="4">DSM 24579</strain>
    </source>
</reference>
<dbReference type="InterPro" id="IPR051910">
    <property type="entry name" value="ComF/GntX_DNA_util-trans"/>
</dbReference>
<protein>
    <submittedName>
        <fullName evidence="3">ComF family protein</fullName>
    </submittedName>
</protein>